<organism evidence="3 4">
    <name type="scientific">Perkinsus olseni</name>
    <name type="common">Perkinsus atlanticus</name>
    <dbReference type="NCBI Taxonomy" id="32597"/>
    <lineage>
        <taxon>Eukaryota</taxon>
        <taxon>Sar</taxon>
        <taxon>Alveolata</taxon>
        <taxon>Perkinsozoa</taxon>
        <taxon>Perkinsea</taxon>
        <taxon>Perkinsida</taxon>
        <taxon>Perkinsidae</taxon>
        <taxon>Perkinsus</taxon>
    </lineage>
</organism>
<evidence type="ECO:0000256" key="1">
    <source>
        <dbReference type="SAM" id="Coils"/>
    </source>
</evidence>
<accession>A0A7J6M0Z2</accession>
<comment type="caution">
    <text evidence="3">The sequence shown here is derived from an EMBL/GenBank/DDBJ whole genome shotgun (WGS) entry which is preliminary data.</text>
</comment>
<evidence type="ECO:0000313" key="3">
    <source>
        <dbReference type="EMBL" id="KAF4665164.1"/>
    </source>
</evidence>
<keyword evidence="1" id="KW-0175">Coiled coil</keyword>
<protein>
    <submittedName>
        <fullName evidence="3">Uncharacterized protein</fullName>
    </submittedName>
</protein>
<feature type="compositionally biased region" description="Basic and acidic residues" evidence="2">
    <location>
        <begin position="287"/>
        <end position="310"/>
    </location>
</feature>
<feature type="coiled-coil region" evidence="1">
    <location>
        <begin position="95"/>
        <end position="122"/>
    </location>
</feature>
<evidence type="ECO:0000313" key="4">
    <source>
        <dbReference type="Proteomes" id="UP000570595"/>
    </source>
</evidence>
<dbReference type="Proteomes" id="UP000570595">
    <property type="component" value="Unassembled WGS sequence"/>
</dbReference>
<gene>
    <name evidence="3" type="ORF">FOZ61_000123</name>
</gene>
<name>A0A7J6M0Z2_PEROL</name>
<evidence type="ECO:0000256" key="2">
    <source>
        <dbReference type="SAM" id="MobiDB-lite"/>
    </source>
</evidence>
<proteinExistence type="predicted"/>
<feature type="compositionally biased region" description="Polar residues" evidence="2">
    <location>
        <begin position="245"/>
        <end position="262"/>
    </location>
</feature>
<reference evidence="3 4" key="1">
    <citation type="submission" date="2020-04" db="EMBL/GenBank/DDBJ databases">
        <title>Perkinsus olseni comparative genomics.</title>
        <authorList>
            <person name="Bogema D.R."/>
        </authorList>
    </citation>
    <scope>NUCLEOTIDE SEQUENCE [LARGE SCALE GENOMIC DNA]</scope>
    <source>
        <strain evidence="3">ATCC PRA-179</strain>
    </source>
</reference>
<feature type="region of interest" description="Disordered" evidence="2">
    <location>
        <begin position="665"/>
        <end position="685"/>
    </location>
</feature>
<feature type="region of interest" description="Disordered" evidence="2">
    <location>
        <begin position="284"/>
        <end position="337"/>
    </location>
</feature>
<dbReference type="AlphaFoldDB" id="A0A7J6M0Z2"/>
<dbReference type="OrthoDB" id="435617at2759"/>
<sequence length="685" mass="73055">MSSSTELAPPDPEIWSRARQFLTRLESADAREQDDLLVPSAESLSSTLQAEGQGLSSLVKIIKLQKERIASLQASLEGRSSIDSRHQSGGDGALIHELRTELSKAREEVVSLHEHIRQAREMKETEERLGLHIVRAMMDEVGGESSREITDSEDCLFTARLFTRQRSLLVSALRVADELREDNVKLSLQLSNIRGRLERLGGEAAVKGLSAAVQARDRQIAEKDAKIADLSARLEAIGKQAAEEGSNTSLESSMISERTNLEASDSERALLVDTQETGLSVVAGPHDGGHIRDHDVDGNKEQPGTREVIERCSAVTESEDSQSPVHAPTAETARGQDRHVRGEAIVPPPAPLLTGRDLDVTDVSMEVVEGATTVRNSTVMASEANRGLQRATPTSKAMPETAVVAVSTPGRVSNATKLSLSATTFNGVKRRATTNVKLRNPRLDLASVAASTDTKLPASRHPAAPACDDGFAGVPSLPQSGDLLRAWHPNSGSFPGYDSPSVWSPQQPPMVQRHYSANATSTAGGRRKLIARQLSGTPILTADLPRRDTPDAHSLQAGMVRPPPALSSHIPRPPQFMNLGALSHRSTVASTTTTSRQSSAAQFVPLVGSPVTTEQASFLGISPGGGRVTPGSSGLRMVNNTPIPQLPLHKAANYTVGLPLWSAASSGQRGNGLPVLGQGVMRSAR</sequence>
<dbReference type="EMBL" id="JABAHT010000100">
    <property type="protein sequence ID" value="KAF4665164.1"/>
    <property type="molecule type" value="Genomic_DNA"/>
</dbReference>
<feature type="region of interest" description="Disordered" evidence="2">
    <location>
        <begin position="241"/>
        <end position="262"/>
    </location>
</feature>